<dbReference type="EMBL" id="PJQM01000204">
    <property type="protein sequence ID" value="RCI06212.1"/>
    <property type="molecule type" value="Genomic_DNA"/>
</dbReference>
<dbReference type="PANTHER" id="PTHR11947:SF25">
    <property type="entry name" value="[PYRUVATE DEHYDROGENASE (ACETYL-TRANSFERRING)] KINASE 2, MITOCHONDRIAL"/>
    <property type="match status" value="1"/>
</dbReference>
<dbReference type="InterPro" id="IPR039028">
    <property type="entry name" value="BCKD/PDK"/>
</dbReference>
<dbReference type="InterPro" id="IPR003594">
    <property type="entry name" value="HATPase_dom"/>
</dbReference>
<comment type="subcellular location">
    <subcellularLocation>
        <location evidence="7">Mitochondrion matrix</location>
    </subcellularLocation>
</comment>
<evidence type="ECO:0000313" key="10">
    <source>
        <dbReference type="Proteomes" id="UP000253551"/>
    </source>
</evidence>
<evidence type="ECO:0000256" key="2">
    <source>
        <dbReference type="ARBA" id="ARBA00022679"/>
    </source>
</evidence>
<keyword evidence="2 7" id="KW-0808">Transferase</keyword>
<evidence type="ECO:0000256" key="7">
    <source>
        <dbReference type="RuleBase" id="RU366032"/>
    </source>
</evidence>
<dbReference type="GO" id="GO:0010906">
    <property type="term" value="P:regulation of glucose metabolic process"/>
    <property type="evidence" value="ECO:0007669"/>
    <property type="project" value="TreeGrafter"/>
</dbReference>
<dbReference type="InterPro" id="IPR036890">
    <property type="entry name" value="HATPase_C_sf"/>
</dbReference>
<keyword evidence="6 7" id="KW-0496">Mitochondrion</keyword>
<evidence type="ECO:0000256" key="3">
    <source>
        <dbReference type="ARBA" id="ARBA00022741"/>
    </source>
</evidence>
<evidence type="ECO:0000256" key="6">
    <source>
        <dbReference type="ARBA" id="ARBA00023128"/>
    </source>
</evidence>
<organism evidence="9 10">
    <name type="scientific">Rhizopus stolonifer</name>
    <name type="common">Rhizopus nigricans</name>
    <dbReference type="NCBI Taxonomy" id="4846"/>
    <lineage>
        <taxon>Eukaryota</taxon>
        <taxon>Fungi</taxon>
        <taxon>Fungi incertae sedis</taxon>
        <taxon>Mucoromycota</taxon>
        <taxon>Mucoromycotina</taxon>
        <taxon>Mucoromycetes</taxon>
        <taxon>Mucorales</taxon>
        <taxon>Mucorineae</taxon>
        <taxon>Rhizopodaceae</taxon>
        <taxon>Rhizopus</taxon>
    </lineage>
</organism>
<dbReference type="Proteomes" id="UP000253551">
    <property type="component" value="Unassembled WGS sequence"/>
</dbReference>
<keyword evidence="3 7" id="KW-0547">Nucleotide-binding</keyword>
<evidence type="ECO:0000259" key="8">
    <source>
        <dbReference type="PROSITE" id="PS50109"/>
    </source>
</evidence>
<dbReference type="STRING" id="4846.A0A367KWE8"/>
<evidence type="ECO:0000256" key="5">
    <source>
        <dbReference type="ARBA" id="ARBA00022840"/>
    </source>
</evidence>
<name>A0A367KWE8_RHIST</name>
<dbReference type="Pfam" id="PF02518">
    <property type="entry name" value="HATPase_c"/>
    <property type="match status" value="1"/>
</dbReference>
<keyword evidence="5 7" id="KW-0067">ATP-binding</keyword>
<dbReference type="AlphaFoldDB" id="A0A367KWE8"/>
<dbReference type="SUPFAM" id="SSF55874">
    <property type="entry name" value="ATPase domain of HSP90 chaperone/DNA topoisomerase II/histidine kinase"/>
    <property type="match status" value="1"/>
</dbReference>
<dbReference type="InterPro" id="IPR036784">
    <property type="entry name" value="AK/P_DHK_N_sf"/>
</dbReference>
<dbReference type="GO" id="GO:0004740">
    <property type="term" value="F:pyruvate dehydrogenase (acetyl-transferring) kinase activity"/>
    <property type="evidence" value="ECO:0007669"/>
    <property type="project" value="TreeGrafter"/>
</dbReference>
<evidence type="ECO:0000313" key="9">
    <source>
        <dbReference type="EMBL" id="RCI06212.1"/>
    </source>
</evidence>
<dbReference type="PANTHER" id="PTHR11947">
    <property type="entry name" value="PYRUVATE DEHYDROGENASE KINASE"/>
    <property type="match status" value="1"/>
</dbReference>
<gene>
    <name evidence="9" type="ORF">CU098_012329</name>
</gene>
<dbReference type="Pfam" id="PF10436">
    <property type="entry name" value="BCDHK_Adom3"/>
    <property type="match status" value="1"/>
</dbReference>
<dbReference type="PROSITE" id="PS50109">
    <property type="entry name" value="HIS_KIN"/>
    <property type="match status" value="1"/>
</dbReference>
<dbReference type="InterPro" id="IPR005467">
    <property type="entry name" value="His_kinase_dom"/>
</dbReference>
<proteinExistence type="inferred from homology"/>
<comment type="caution">
    <text evidence="9">The sequence shown here is derived from an EMBL/GenBank/DDBJ whole genome shotgun (WGS) entry which is preliminary data.</text>
</comment>
<dbReference type="Gene3D" id="1.20.140.20">
    <property type="entry name" value="Alpha-ketoacid/pyruvate dehydrogenase kinase, N-terminal domain"/>
    <property type="match status" value="1"/>
</dbReference>
<reference evidence="9 10" key="1">
    <citation type="journal article" date="2018" name="G3 (Bethesda)">
        <title>Phylogenetic and Phylogenomic Definition of Rhizopus Species.</title>
        <authorList>
            <person name="Gryganskyi A.P."/>
            <person name="Golan J."/>
            <person name="Dolatabadi S."/>
            <person name="Mondo S."/>
            <person name="Robb S."/>
            <person name="Idnurm A."/>
            <person name="Muszewska A."/>
            <person name="Steczkiewicz K."/>
            <person name="Masonjones S."/>
            <person name="Liao H.L."/>
            <person name="Gajdeczka M.T."/>
            <person name="Anike F."/>
            <person name="Vuek A."/>
            <person name="Anishchenko I.M."/>
            <person name="Voigt K."/>
            <person name="de Hoog G.S."/>
            <person name="Smith M.E."/>
            <person name="Heitman J."/>
            <person name="Vilgalys R."/>
            <person name="Stajich J.E."/>
        </authorList>
    </citation>
    <scope>NUCLEOTIDE SEQUENCE [LARGE SCALE GENOMIC DNA]</scope>
    <source>
        <strain evidence="9 10">LSU 92-RS-03</strain>
    </source>
</reference>
<dbReference type="InterPro" id="IPR018955">
    <property type="entry name" value="BCDHK/PDK_N"/>
</dbReference>
<accession>A0A367KWE8</accession>
<feature type="domain" description="Histidine kinase" evidence="8">
    <location>
        <begin position="243"/>
        <end position="361"/>
    </location>
</feature>
<keyword evidence="4 7" id="KW-0418">Kinase</keyword>
<comment type="similarity">
    <text evidence="1 7">Belongs to the PDK/BCKDK protein kinase family.</text>
</comment>
<evidence type="ECO:0000256" key="1">
    <source>
        <dbReference type="ARBA" id="ARBA00006155"/>
    </source>
</evidence>
<protein>
    <recommendedName>
        <fullName evidence="7">Protein-serine/threonine kinase</fullName>
        <ecNumber evidence="7">2.7.11.-</ecNumber>
    </recommendedName>
</protein>
<dbReference type="EC" id="2.7.11.-" evidence="7"/>
<keyword evidence="10" id="KW-1185">Reference proteome</keyword>
<dbReference type="OrthoDB" id="407390at2759"/>
<dbReference type="SUPFAM" id="SSF69012">
    <property type="entry name" value="alpha-ketoacid dehydrogenase kinase, N-terminal domain"/>
    <property type="match status" value="1"/>
</dbReference>
<sequence>MNYRLFHTRRLFHSTLHSRSLQFYQNKVIEDYANQAVNPATLRQFIFFGRQMNLNRLVTSANWVRNELLIRLAHRIRGFQQLPFIVGSHPDVDEAYQDYCDTFQTFRQFPPCRTQEDNAQFCQLLRDLLQRGLRVPQRGLCESAALYPPDQHDLDLFLNRMLRSRISRQILAKQHLALTEACEHHTSLNYEGNVGIIFVNCSALEIVKSAQTLVYQGLKGEKPEIKVMLHQSQEGEIVFAYVPEQLESILYELLDNAVRYSIRQKKKMVEVTVSANATDVYFRISDRAGGMTQDRYERLWSYQARARLGEFDYERISHESNNLGIGLMMSRIYAEYWGGELQVITMDGHGTDVYVRIPRLGTNTENLGITHPAFHDTTAKPGEEKIRLHSDPAPKTQTTQLEWVDTSLTHKAFAGNSWSEK</sequence>
<dbReference type="GO" id="GO:0005759">
    <property type="term" value="C:mitochondrial matrix"/>
    <property type="evidence" value="ECO:0007669"/>
    <property type="project" value="UniProtKB-SubCell"/>
</dbReference>
<dbReference type="GO" id="GO:0005524">
    <property type="term" value="F:ATP binding"/>
    <property type="evidence" value="ECO:0007669"/>
    <property type="project" value="UniProtKB-UniRule"/>
</dbReference>
<evidence type="ECO:0000256" key="4">
    <source>
        <dbReference type="ARBA" id="ARBA00022777"/>
    </source>
</evidence>
<dbReference type="SMART" id="SM00387">
    <property type="entry name" value="HATPase_c"/>
    <property type="match status" value="1"/>
</dbReference>
<dbReference type="Gene3D" id="3.30.565.10">
    <property type="entry name" value="Histidine kinase-like ATPase, C-terminal domain"/>
    <property type="match status" value="1"/>
</dbReference>